<dbReference type="PRINTS" id="PR00040">
    <property type="entry name" value="HTHMERR"/>
</dbReference>
<dbReference type="RefSeq" id="WP_211301140.1">
    <property type="nucleotide sequence ID" value="NZ_PYGA01000002.1"/>
</dbReference>
<organism evidence="6 7">
    <name type="scientific">Murinocardiopsis flavida</name>
    <dbReference type="NCBI Taxonomy" id="645275"/>
    <lineage>
        <taxon>Bacteria</taxon>
        <taxon>Bacillati</taxon>
        <taxon>Actinomycetota</taxon>
        <taxon>Actinomycetes</taxon>
        <taxon>Streptosporangiales</taxon>
        <taxon>Nocardiopsidaceae</taxon>
        <taxon>Murinocardiopsis</taxon>
    </lineage>
</organism>
<evidence type="ECO:0000259" key="5">
    <source>
        <dbReference type="PROSITE" id="PS50937"/>
    </source>
</evidence>
<dbReference type="AlphaFoldDB" id="A0A2P8DS73"/>
<dbReference type="SMART" id="SM00422">
    <property type="entry name" value="HTH_MERR"/>
    <property type="match status" value="1"/>
</dbReference>
<dbReference type="EMBL" id="PYGA01000002">
    <property type="protein sequence ID" value="PSL00062.1"/>
    <property type="molecule type" value="Genomic_DNA"/>
</dbReference>
<comment type="caution">
    <text evidence="6">The sequence shown here is derived from an EMBL/GenBank/DDBJ whole genome shotgun (WGS) entry which is preliminary data.</text>
</comment>
<name>A0A2P8DS73_9ACTN</name>
<reference evidence="6 7" key="1">
    <citation type="submission" date="2018-03" db="EMBL/GenBank/DDBJ databases">
        <title>Genomic Encyclopedia of Archaeal and Bacterial Type Strains, Phase II (KMG-II): from individual species to whole genera.</title>
        <authorList>
            <person name="Goeker M."/>
        </authorList>
    </citation>
    <scope>NUCLEOTIDE SEQUENCE [LARGE SCALE GENOMIC DNA]</scope>
    <source>
        <strain evidence="6 7">DSM 45312</strain>
    </source>
</reference>
<dbReference type="PANTHER" id="PTHR30204">
    <property type="entry name" value="REDOX-CYCLING DRUG-SENSING TRANSCRIPTIONAL ACTIVATOR SOXR"/>
    <property type="match status" value="1"/>
</dbReference>
<dbReference type="InterPro" id="IPR000551">
    <property type="entry name" value="MerR-type_HTH_dom"/>
</dbReference>
<keyword evidence="2" id="KW-0805">Transcription regulation</keyword>
<protein>
    <submittedName>
        <fullName evidence="6">DNA-binding transcriptional MerR regulator</fullName>
    </submittedName>
</protein>
<keyword evidence="4" id="KW-0804">Transcription</keyword>
<gene>
    <name evidence="6" type="ORF">CLV63_102188</name>
</gene>
<dbReference type="PROSITE" id="PS50937">
    <property type="entry name" value="HTH_MERR_2"/>
    <property type="match status" value="1"/>
</dbReference>
<evidence type="ECO:0000256" key="4">
    <source>
        <dbReference type="ARBA" id="ARBA00023163"/>
    </source>
</evidence>
<evidence type="ECO:0000256" key="2">
    <source>
        <dbReference type="ARBA" id="ARBA00023015"/>
    </source>
</evidence>
<keyword evidence="3 6" id="KW-0238">DNA-binding</keyword>
<evidence type="ECO:0000256" key="3">
    <source>
        <dbReference type="ARBA" id="ARBA00023125"/>
    </source>
</evidence>
<dbReference type="PANTHER" id="PTHR30204:SF69">
    <property type="entry name" value="MERR-FAMILY TRANSCRIPTIONAL REGULATOR"/>
    <property type="match status" value="1"/>
</dbReference>
<dbReference type="InterPro" id="IPR009061">
    <property type="entry name" value="DNA-bd_dom_put_sf"/>
</dbReference>
<dbReference type="GO" id="GO:0003700">
    <property type="term" value="F:DNA-binding transcription factor activity"/>
    <property type="evidence" value="ECO:0007669"/>
    <property type="project" value="InterPro"/>
</dbReference>
<proteinExistence type="predicted"/>
<dbReference type="SUPFAM" id="SSF46955">
    <property type="entry name" value="Putative DNA-binding domain"/>
    <property type="match status" value="1"/>
</dbReference>
<keyword evidence="7" id="KW-1185">Reference proteome</keyword>
<dbReference type="GO" id="GO:0003677">
    <property type="term" value="F:DNA binding"/>
    <property type="evidence" value="ECO:0007669"/>
    <property type="project" value="UniProtKB-KW"/>
</dbReference>
<evidence type="ECO:0000313" key="6">
    <source>
        <dbReference type="EMBL" id="PSL00062.1"/>
    </source>
</evidence>
<accession>A0A2P8DS73</accession>
<evidence type="ECO:0000256" key="1">
    <source>
        <dbReference type="ARBA" id="ARBA00022491"/>
    </source>
</evidence>
<feature type="domain" description="HTH merR-type" evidence="5">
    <location>
        <begin position="5"/>
        <end position="73"/>
    </location>
</feature>
<dbReference type="Proteomes" id="UP000240542">
    <property type="component" value="Unassembled WGS sequence"/>
</dbReference>
<dbReference type="Pfam" id="PF13411">
    <property type="entry name" value="MerR_1"/>
    <property type="match status" value="1"/>
</dbReference>
<keyword evidence="1" id="KW-0678">Repressor</keyword>
<dbReference type="Gene3D" id="1.10.1660.10">
    <property type="match status" value="1"/>
</dbReference>
<dbReference type="InterPro" id="IPR047057">
    <property type="entry name" value="MerR_fam"/>
</dbReference>
<sequence>MTVTTMRISQLAERSGVPATTLRYYEQRGLLPAHRSDGGYRIYDRDAVDRLAFIATGKRLGLGLDEIAELLGVWQDGACVQVKESLRPRIADRLAAAHDRIGELSAFAAMLHGAVEHLDTLPDRQDRCDPACGFLDLAKNPVTRTGRAMVEPAPDVPAVACSLDGDGIEKRIGRWQALLRGARREEAPGGLRVGLPAERAAEAAGLAAAEQRCCAFFSFSLRFDHGTVYLDVQAPAEARSMLIDIFGAPEIADEPDEPQETPTC</sequence>
<evidence type="ECO:0000313" key="7">
    <source>
        <dbReference type="Proteomes" id="UP000240542"/>
    </source>
</evidence>